<comment type="caution">
    <text evidence="5">The sequence shown here is derived from an EMBL/GenBank/DDBJ whole genome shotgun (WGS) entry which is preliminary data.</text>
</comment>
<dbReference type="InterPro" id="IPR012318">
    <property type="entry name" value="HTH_CRP"/>
</dbReference>
<dbReference type="SUPFAM" id="SSF51206">
    <property type="entry name" value="cAMP-binding domain-like"/>
    <property type="match status" value="1"/>
</dbReference>
<dbReference type="PANTHER" id="PTHR24567:SF74">
    <property type="entry name" value="HTH-TYPE TRANSCRIPTIONAL REGULATOR ARCR"/>
    <property type="match status" value="1"/>
</dbReference>
<dbReference type="PANTHER" id="PTHR24567">
    <property type="entry name" value="CRP FAMILY TRANSCRIPTIONAL REGULATORY PROTEIN"/>
    <property type="match status" value="1"/>
</dbReference>
<evidence type="ECO:0000313" key="6">
    <source>
        <dbReference type="Proteomes" id="UP000605848"/>
    </source>
</evidence>
<dbReference type="InterPro" id="IPR050397">
    <property type="entry name" value="Env_Response_Regulators"/>
</dbReference>
<dbReference type="SMART" id="SM00419">
    <property type="entry name" value="HTH_CRP"/>
    <property type="match status" value="1"/>
</dbReference>
<organism evidence="5 6">
    <name type="scientific">Microvirga aerilata</name>
    <dbReference type="NCBI Taxonomy" id="670292"/>
    <lineage>
        <taxon>Bacteria</taxon>
        <taxon>Pseudomonadati</taxon>
        <taxon>Pseudomonadota</taxon>
        <taxon>Alphaproteobacteria</taxon>
        <taxon>Hyphomicrobiales</taxon>
        <taxon>Methylobacteriaceae</taxon>
        <taxon>Microvirga</taxon>
    </lineage>
</organism>
<dbReference type="PROSITE" id="PS51063">
    <property type="entry name" value="HTH_CRP_2"/>
    <property type="match status" value="1"/>
</dbReference>
<dbReference type="AlphaFoldDB" id="A0A936ZA18"/>
<dbReference type="EMBL" id="JAEQMY010000008">
    <property type="protein sequence ID" value="MBL0403765.1"/>
    <property type="molecule type" value="Genomic_DNA"/>
</dbReference>
<keyword evidence="3" id="KW-0804">Transcription</keyword>
<dbReference type="GO" id="GO:0005829">
    <property type="term" value="C:cytosol"/>
    <property type="evidence" value="ECO:0007669"/>
    <property type="project" value="TreeGrafter"/>
</dbReference>
<dbReference type="InterPro" id="IPR018490">
    <property type="entry name" value="cNMP-bd_dom_sf"/>
</dbReference>
<evidence type="ECO:0000313" key="5">
    <source>
        <dbReference type="EMBL" id="MBL0403765.1"/>
    </source>
</evidence>
<dbReference type="Gene3D" id="1.10.10.10">
    <property type="entry name" value="Winged helix-like DNA-binding domain superfamily/Winged helix DNA-binding domain"/>
    <property type="match status" value="1"/>
</dbReference>
<reference evidence="5" key="1">
    <citation type="submission" date="2021-01" db="EMBL/GenBank/DDBJ databases">
        <title>Microvirga sp.</title>
        <authorList>
            <person name="Kim M.K."/>
        </authorList>
    </citation>
    <scope>NUCLEOTIDE SEQUENCE</scope>
    <source>
        <strain evidence="5">5420S-16</strain>
    </source>
</reference>
<proteinExistence type="predicted"/>
<dbReference type="Proteomes" id="UP000605848">
    <property type="component" value="Unassembled WGS sequence"/>
</dbReference>
<keyword evidence="1" id="KW-0805">Transcription regulation</keyword>
<evidence type="ECO:0000259" key="4">
    <source>
        <dbReference type="PROSITE" id="PS51063"/>
    </source>
</evidence>
<evidence type="ECO:0000256" key="1">
    <source>
        <dbReference type="ARBA" id="ARBA00023015"/>
    </source>
</evidence>
<dbReference type="GO" id="GO:0003700">
    <property type="term" value="F:DNA-binding transcription factor activity"/>
    <property type="evidence" value="ECO:0007669"/>
    <property type="project" value="TreeGrafter"/>
</dbReference>
<dbReference type="InterPro" id="IPR036390">
    <property type="entry name" value="WH_DNA-bd_sf"/>
</dbReference>
<protein>
    <submittedName>
        <fullName evidence="5">Crp/Fnr family transcriptional regulator</fullName>
    </submittedName>
</protein>
<evidence type="ECO:0000256" key="2">
    <source>
        <dbReference type="ARBA" id="ARBA00023125"/>
    </source>
</evidence>
<feature type="domain" description="HTH crp-type" evidence="4">
    <location>
        <begin position="149"/>
        <end position="215"/>
    </location>
</feature>
<dbReference type="Gene3D" id="2.60.120.10">
    <property type="entry name" value="Jelly Rolls"/>
    <property type="match status" value="1"/>
</dbReference>
<evidence type="ECO:0000256" key="3">
    <source>
        <dbReference type="ARBA" id="ARBA00023163"/>
    </source>
</evidence>
<keyword evidence="2" id="KW-0238">DNA-binding</keyword>
<accession>A0A936ZA18</accession>
<sequence>MLYAGAVRGHRANKLLAALEPEDFACLEPHLEIVSLQQGQVLRETGQPLQYAYFPHNVIISLMAGMQDGRAAEMSVFGNEGVTGLTGAAVTNQAFGRYVVQLTGTASRIKMTKMYEVISTRPNIQRLMRHFMEALMVRVLQNVACNAIHSVEARCARLILSTSHRVDQEMIPLTHESWADRMGVQRSTVSAIMKRFQAAGWVRQSRGGITITDPTALREAACECYQTVRDVFVRLLPYTAKKD</sequence>
<name>A0A936ZA18_9HYPH</name>
<dbReference type="SUPFAM" id="SSF46785">
    <property type="entry name" value="Winged helix' DNA-binding domain"/>
    <property type="match status" value="1"/>
</dbReference>
<keyword evidence="6" id="KW-1185">Reference proteome</keyword>
<dbReference type="InterPro" id="IPR036388">
    <property type="entry name" value="WH-like_DNA-bd_sf"/>
</dbReference>
<dbReference type="Pfam" id="PF13545">
    <property type="entry name" value="HTH_Crp_2"/>
    <property type="match status" value="1"/>
</dbReference>
<dbReference type="GO" id="GO:0003677">
    <property type="term" value="F:DNA binding"/>
    <property type="evidence" value="ECO:0007669"/>
    <property type="project" value="UniProtKB-KW"/>
</dbReference>
<dbReference type="InterPro" id="IPR014710">
    <property type="entry name" value="RmlC-like_jellyroll"/>
</dbReference>
<gene>
    <name evidence="5" type="ORF">JKG68_07305</name>
</gene>